<feature type="domain" description="Major facilitator superfamily (MFS) profile" evidence="9">
    <location>
        <begin position="1"/>
        <end position="434"/>
    </location>
</feature>
<dbReference type="NCBIfam" id="TIGR00711">
    <property type="entry name" value="efflux_EmrB"/>
    <property type="match status" value="1"/>
</dbReference>
<feature type="transmembrane region" description="Helical" evidence="8">
    <location>
        <begin position="244"/>
        <end position="266"/>
    </location>
</feature>
<feature type="transmembrane region" description="Helical" evidence="8">
    <location>
        <begin position="145"/>
        <end position="164"/>
    </location>
</feature>
<feature type="transmembrane region" description="Helical" evidence="8">
    <location>
        <begin position="176"/>
        <end position="194"/>
    </location>
</feature>
<dbReference type="InterPro" id="IPR020846">
    <property type="entry name" value="MFS_dom"/>
</dbReference>
<keyword evidence="11" id="KW-1185">Reference proteome</keyword>
<dbReference type="AlphaFoldDB" id="A0A8J3NK36"/>
<dbReference type="EMBL" id="BONF01000030">
    <property type="protein sequence ID" value="GIF83682.1"/>
    <property type="molecule type" value="Genomic_DNA"/>
</dbReference>
<evidence type="ECO:0000256" key="1">
    <source>
        <dbReference type="ARBA" id="ARBA00004651"/>
    </source>
</evidence>
<keyword evidence="6 8" id="KW-0472">Membrane</keyword>
<evidence type="ECO:0000256" key="4">
    <source>
        <dbReference type="ARBA" id="ARBA00022692"/>
    </source>
</evidence>
<dbReference type="GO" id="GO:0005886">
    <property type="term" value="C:plasma membrane"/>
    <property type="evidence" value="ECO:0007669"/>
    <property type="project" value="UniProtKB-SubCell"/>
</dbReference>
<organism evidence="10 11">
    <name type="scientific">Catellatospora bangladeshensis</name>
    <dbReference type="NCBI Taxonomy" id="310355"/>
    <lineage>
        <taxon>Bacteria</taxon>
        <taxon>Bacillati</taxon>
        <taxon>Actinomycetota</taxon>
        <taxon>Actinomycetes</taxon>
        <taxon>Micromonosporales</taxon>
        <taxon>Micromonosporaceae</taxon>
        <taxon>Catellatospora</taxon>
    </lineage>
</organism>
<feature type="transmembrane region" description="Helical" evidence="8">
    <location>
        <begin position="340"/>
        <end position="359"/>
    </location>
</feature>
<dbReference type="PANTHER" id="PTHR42718:SF42">
    <property type="entry name" value="EXPORT PROTEIN"/>
    <property type="match status" value="1"/>
</dbReference>
<sequence>MVAVDTLVVTTALPEMQRHLNVGISGLEWIVNSYTLTFAVFLLVGAALGDRFGRRLLLGLGLVIFTGASALAAAAPNLGTLAGSRALQGFGAAIIMPLTMTLLASVVPAEKRGHAFGLWGAMVGLGIALGPVVGGSITEALSWQWIFWINVPIGVLLLLIMPLVRESRGGAGRLDPLGTLLITVGLFGVVYGLIRGAELGWDDPTILTGLIGGGVLVLAFAVWERYAAAPMVLPSLFRSRGFTLTTVIAMIMPFGAFAAVFLGAQYLQTIMGYSPLEAGVRTLPMTAMPLIAAPLSGRLSDKIGGKPLVVLGLALLSSGIGWIGLIATPDLPYGDLVPPFILAGFGLGLFMPAVAALAINFAPANLDGVASGVTNAVRQVGTVLGVAVAGVMFAEYGGFSSPQSFVDGLVAAHKVAAVALAIGLLVAIFIPRSRPQGHGHGHGAGEQSTAPAPELAGVKG</sequence>
<dbReference type="PANTHER" id="PTHR42718">
    <property type="entry name" value="MAJOR FACILITATOR SUPERFAMILY MULTIDRUG TRANSPORTER MFSC"/>
    <property type="match status" value="1"/>
</dbReference>
<reference evidence="10 11" key="1">
    <citation type="submission" date="2021-01" db="EMBL/GenBank/DDBJ databases">
        <title>Whole genome shotgun sequence of Catellatospora bangladeshensis NBRC 107357.</title>
        <authorList>
            <person name="Komaki H."/>
            <person name="Tamura T."/>
        </authorList>
    </citation>
    <scope>NUCLEOTIDE SEQUENCE [LARGE SCALE GENOMIC DNA]</scope>
    <source>
        <strain evidence="10 11">NBRC 107357</strain>
    </source>
</reference>
<feature type="transmembrane region" description="Helical" evidence="8">
    <location>
        <begin position="56"/>
        <end position="75"/>
    </location>
</feature>
<feature type="transmembrane region" description="Helical" evidence="8">
    <location>
        <begin position="411"/>
        <end position="430"/>
    </location>
</feature>
<dbReference type="Proteomes" id="UP000601223">
    <property type="component" value="Unassembled WGS sequence"/>
</dbReference>
<evidence type="ECO:0000256" key="5">
    <source>
        <dbReference type="ARBA" id="ARBA00022989"/>
    </source>
</evidence>
<accession>A0A8J3NK36</accession>
<dbReference type="Pfam" id="PF07690">
    <property type="entry name" value="MFS_1"/>
    <property type="match status" value="1"/>
</dbReference>
<dbReference type="GO" id="GO:0022857">
    <property type="term" value="F:transmembrane transporter activity"/>
    <property type="evidence" value="ECO:0007669"/>
    <property type="project" value="InterPro"/>
</dbReference>
<feature type="transmembrane region" description="Helical" evidence="8">
    <location>
        <begin position="87"/>
        <end position="109"/>
    </location>
</feature>
<feature type="transmembrane region" description="Helical" evidence="8">
    <location>
        <begin position="278"/>
        <end position="296"/>
    </location>
</feature>
<evidence type="ECO:0000256" key="8">
    <source>
        <dbReference type="SAM" id="Phobius"/>
    </source>
</evidence>
<keyword evidence="5 8" id="KW-1133">Transmembrane helix</keyword>
<keyword evidence="3" id="KW-1003">Cell membrane</keyword>
<feature type="transmembrane region" description="Helical" evidence="8">
    <location>
        <begin position="308"/>
        <end position="328"/>
    </location>
</feature>
<feature type="transmembrane region" description="Helical" evidence="8">
    <location>
        <begin position="29"/>
        <end position="49"/>
    </location>
</feature>
<feature type="transmembrane region" description="Helical" evidence="8">
    <location>
        <begin position="380"/>
        <end position="399"/>
    </location>
</feature>
<feature type="region of interest" description="Disordered" evidence="7">
    <location>
        <begin position="437"/>
        <end position="460"/>
    </location>
</feature>
<feature type="transmembrane region" description="Helical" evidence="8">
    <location>
        <begin position="116"/>
        <end position="133"/>
    </location>
</feature>
<evidence type="ECO:0000259" key="9">
    <source>
        <dbReference type="PROSITE" id="PS50850"/>
    </source>
</evidence>
<dbReference type="PRINTS" id="PR01036">
    <property type="entry name" value="TCRTETB"/>
</dbReference>
<evidence type="ECO:0000313" key="10">
    <source>
        <dbReference type="EMBL" id="GIF83682.1"/>
    </source>
</evidence>
<comment type="subcellular location">
    <subcellularLocation>
        <location evidence="1">Cell membrane</location>
        <topology evidence="1">Multi-pass membrane protein</topology>
    </subcellularLocation>
</comment>
<keyword evidence="4 8" id="KW-0812">Transmembrane</keyword>
<feature type="transmembrane region" description="Helical" evidence="8">
    <location>
        <begin position="206"/>
        <end position="223"/>
    </location>
</feature>
<dbReference type="Gene3D" id="1.20.1720.10">
    <property type="entry name" value="Multidrug resistance protein D"/>
    <property type="match status" value="1"/>
</dbReference>
<evidence type="ECO:0000256" key="3">
    <source>
        <dbReference type="ARBA" id="ARBA00022475"/>
    </source>
</evidence>
<keyword evidence="2" id="KW-0813">Transport</keyword>
<comment type="caution">
    <text evidence="10">The sequence shown here is derived from an EMBL/GenBank/DDBJ whole genome shotgun (WGS) entry which is preliminary data.</text>
</comment>
<dbReference type="SUPFAM" id="SSF103473">
    <property type="entry name" value="MFS general substrate transporter"/>
    <property type="match status" value="1"/>
</dbReference>
<evidence type="ECO:0000313" key="11">
    <source>
        <dbReference type="Proteomes" id="UP000601223"/>
    </source>
</evidence>
<evidence type="ECO:0000256" key="2">
    <source>
        <dbReference type="ARBA" id="ARBA00022448"/>
    </source>
</evidence>
<evidence type="ECO:0000256" key="6">
    <source>
        <dbReference type="ARBA" id="ARBA00023136"/>
    </source>
</evidence>
<name>A0A8J3NK36_9ACTN</name>
<dbReference type="CDD" id="cd17321">
    <property type="entry name" value="MFS_MMR_MDR_like"/>
    <property type="match status" value="1"/>
</dbReference>
<dbReference type="InterPro" id="IPR004638">
    <property type="entry name" value="EmrB-like"/>
</dbReference>
<dbReference type="Gene3D" id="1.20.1250.20">
    <property type="entry name" value="MFS general substrate transporter like domains"/>
    <property type="match status" value="1"/>
</dbReference>
<evidence type="ECO:0000256" key="7">
    <source>
        <dbReference type="SAM" id="MobiDB-lite"/>
    </source>
</evidence>
<dbReference type="PROSITE" id="PS50850">
    <property type="entry name" value="MFS"/>
    <property type="match status" value="1"/>
</dbReference>
<proteinExistence type="predicted"/>
<gene>
    <name evidence="10" type="ORF">Cba03nite_50310</name>
</gene>
<protein>
    <submittedName>
        <fullName evidence="10">MFS transporter</fullName>
    </submittedName>
</protein>
<dbReference type="InterPro" id="IPR036259">
    <property type="entry name" value="MFS_trans_sf"/>
</dbReference>
<dbReference type="InterPro" id="IPR011701">
    <property type="entry name" value="MFS"/>
</dbReference>